<dbReference type="InterPro" id="IPR028082">
    <property type="entry name" value="Peripla_BP_I"/>
</dbReference>
<accession>A0AAU8DNG9</accession>
<dbReference type="InterPro" id="IPR028081">
    <property type="entry name" value="Leu-bd"/>
</dbReference>
<dbReference type="PANTHER" id="PTHR47151">
    <property type="entry name" value="LEU/ILE/VAL-BINDING ABC TRANSPORTER SUBUNIT"/>
    <property type="match status" value="1"/>
</dbReference>
<evidence type="ECO:0000256" key="1">
    <source>
        <dbReference type="ARBA" id="ARBA00010062"/>
    </source>
</evidence>
<evidence type="ECO:0000313" key="4">
    <source>
        <dbReference type="EMBL" id="XCG63814.1"/>
    </source>
</evidence>
<evidence type="ECO:0000259" key="3">
    <source>
        <dbReference type="Pfam" id="PF13458"/>
    </source>
</evidence>
<keyword evidence="2" id="KW-0732">Signal</keyword>
<proteinExistence type="inferred from homology"/>
<feature type="domain" description="Leucine-binding protein" evidence="3">
    <location>
        <begin position="2"/>
        <end position="330"/>
    </location>
</feature>
<evidence type="ECO:0000256" key="2">
    <source>
        <dbReference type="ARBA" id="ARBA00022729"/>
    </source>
</evidence>
<name>A0AAU8DNG9_9ACTN</name>
<dbReference type="AlphaFoldDB" id="A0AAU8DNG9"/>
<sequence>MGPITGGAAAIGGEQLHFAQLAVKTFNAANSSTYDIVQGDTQLDPGQASTVAQQFVSNDAILGVVGPAGSQEVDAIGPVFSEASLSFVSSSATATELTAGKYPAFFRTIPNDAVQGPTDATFIAEKLNAKNVVIVQEKTSYGQGLAASVGDALKTKGVAVTVVPVSKDQPDYSAVVTKVAADTDVVFATFQIAANTQVLATQLKQQGKKAVVFGSDGSFSADFKTPGGYVSSFAPDVKSIPSADAVVKAYTSQYGDFATTYGPPTYVATQAILQAAQRACEAGSSDRAAVLAQMKSTKIADSILGGTLTFTASGDVEGAKFYVFKIGADGTPELVQ</sequence>
<comment type="similarity">
    <text evidence="1">Belongs to the leucine-binding protein family.</text>
</comment>
<dbReference type="RefSeq" id="WP_353649429.1">
    <property type="nucleotide sequence ID" value="NZ_CP159218.1"/>
</dbReference>
<dbReference type="SUPFAM" id="SSF53822">
    <property type="entry name" value="Periplasmic binding protein-like I"/>
    <property type="match status" value="1"/>
</dbReference>
<organism evidence="4">
    <name type="scientific">Nakamurella sp. A5-74</name>
    <dbReference type="NCBI Taxonomy" id="3158264"/>
    <lineage>
        <taxon>Bacteria</taxon>
        <taxon>Bacillati</taxon>
        <taxon>Actinomycetota</taxon>
        <taxon>Actinomycetes</taxon>
        <taxon>Nakamurellales</taxon>
        <taxon>Nakamurellaceae</taxon>
        <taxon>Nakamurella</taxon>
    </lineage>
</organism>
<dbReference type="Gene3D" id="3.40.50.2300">
    <property type="match status" value="2"/>
</dbReference>
<dbReference type="Pfam" id="PF13458">
    <property type="entry name" value="Peripla_BP_6"/>
    <property type="match status" value="1"/>
</dbReference>
<dbReference type="PANTHER" id="PTHR47151:SF2">
    <property type="entry name" value="AMINO ACID BINDING PROTEIN"/>
    <property type="match status" value="1"/>
</dbReference>
<protein>
    <submittedName>
        <fullName evidence="4">Branched-chain amino acid ABC transporter substrate-binding protein</fullName>
    </submittedName>
</protein>
<reference evidence="4" key="1">
    <citation type="submission" date="2024-05" db="EMBL/GenBank/DDBJ databases">
        <authorList>
            <person name="Cai S.Y."/>
            <person name="Jin L.M."/>
            <person name="Li H.R."/>
        </authorList>
    </citation>
    <scope>NUCLEOTIDE SEQUENCE</scope>
    <source>
        <strain evidence="4">A5-74</strain>
    </source>
</reference>
<dbReference type="EMBL" id="CP159218">
    <property type="protein sequence ID" value="XCG63814.1"/>
    <property type="molecule type" value="Genomic_DNA"/>
</dbReference>
<gene>
    <name evidence="4" type="ORF">ABLG96_00195</name>
</gene>
<dbReference type="CDD" id="cd06342">
    <property type="entry name" value="PBP1_ABC_LIVBP-like"/>
    <property type="match status" value="1"/>
</dbReference>